<feature type="compositionally biased region" description="Basic residues" evidence="1">
    <location>
        <begin position="290"/>
        <end position="299"/>
    </location>
</feature>
<dbReference type="AlphaFoldDB" id="A0A2B7ZV98"/>
<keyword evidence="4" id="KW-1185">Reference proteome</keyword>
<dbReference type="PANTHER" id="PTHR21310">
    <property type="entry name" value="AMINOGLYCOSIDE PHOSPHOTRANSFERASE-RELATED-RELATED"/>
    <property type="match status" value="1"/>
</dbReference>
<dbReference type="SUPFAM" id="SSF56112">
    <property type="entry name" value="Protein kinase-like (PK-like)"/>
    <property type="match status" value="1"/>
</dbReference>
<dbReference type="STRING" id="73230.A0A2B7ZV98"/>
<accession>A0A2B7ZV98</accession>
<dbReference type="EMBL" id="PDND01000001">
    <property type="protein sequence ID" value="PGH37113.1"/>
    <property type="molecule type" value="Genomic_DNA"/>
</dbReference>
<dbReference type="InterPro" id="IPR002575">
    <property type="entry name" value="Aminoglycoside_PTrfase"/>
</dbReference>
<dbReference type="VEuPathDB" id="FungiDB:EMCG_08674"/>
<sequence>MILSFSLPCLRSQTLISIIQYCRSRLEDQLLGGSWYGNRVVKLPDCDQVVKFGNWVLSHEAENQRRAYERVDANFVTVPRVHEFFQDDGGWGYIVMDFIQGEIINTLSDYHFQRLANVLEHFSSITDSAPGSLGGGSSMGLLWPDTNDLTIKSIKEVEEWFNSRLFPGQGEVRFKPSPFVLCHLDIAPRNIIWLHSERICLLDWASAGFYPRLLEFASQHYQEDHFSAKLLNTMGHISEYDAEQQRRIFTALYNTERYSFRQRDTEEEALYNTASHITLPSPPQPSPPPPRRRRPKAHKPCRRRWDFGCHTAFLYF</sequence>
<dbReference type="InterPro" id="IPR011009">
    <property type="entry name" value="Kinase-like_dom_sf"/>
</dbReference>
<protein>
    <recommendedName>
        <fullName evidence="2">Aminoglycoside phosphotransferase domain-containing protein</fullName>
    </recommendedName>
</protein>
<dbReference type="Proteomes" id="UP000226031">
    <property type="component" value="Unassembled WGS sequence"/>
</dbReference>
<dbReference type="Gene3D" id="3.90.1200.10">
    <property type="match status" value="1"/>
</dbReference>
<comment type="caution">
    <text evidence="3">The sequence shown here is derived from an EMBL/GenBank/DDBJ whole genome shotgun (WGS) entry which is preliminary data.</text>
</comment>
<feature type="domain" description="Aminoglycoside phosphotransferase" evidence="2">
    <location>
        <begin position="49"/>
        <end position="231"/>
    </location>
</feature>
<evidence type="ECO:0000313" key="3">
    <source>
        <dbReference type="EMBL" id="PGH37113.1"/>
    </source>
</evidence>
<dbReference type="InterPro" id="IPR051678">
    <property type="entry name" value="AGP_Transferase"/>
</dbReference>
<feature type="compositionally biased region" description="Pro residues" evidence="1">
    <location>
        <begin position="280"/>
        <end position="289"/>
    </location>
</feature>
<organism evidence="3 4">
    <name type="scientific">[Emmonsia] crescens</name>
    <dbReference type="NCBI Taxonomy" id="73230"/>
    <lineage>
        <taxon>Eukaryota</taxon>
        <taxon>Fungi</taxon>
        <taxon>Dikarya</taxon>
        <taxon>Ascomycota</taxon>
        <taxon>Pezizomycotina</taxon>
        <taxon>Eurotiomycetes</taxon>
        <taxon>Eurotiomycetidae</taxon>
        <taxon>Onygenales</taxon>
        <taxon>Ajellomycetaceae</taxon>
        <taxon>Emergomyces</taxon>
    </lineage>
</organism>
<gene>
    <name evidence="3" type="ORF">GX50_00096</name>
</gene>
<reference evidence="3 4" key="1">
    <citation type="submission" date="2017-10" db="EMBL/GenBank/DDBJ databases">
        <title>Comparative genomics in systemic dimorphic fungi from Ajellomycetaceae.</title>
        <authorList>
            <person name="Munoz J.F."/>
            <person name="Mcewen J.G."/>
            <person name="Clay O.K."/>
            <person name="Cuomo C.A."/>
        </authorList>
    </citation>
    <scope>NUCLEOTIDE SEQUENCE [LARGE SCALE GENOMIC DNA]</scope>
    <source>
        <strain evidence="3 4">UAMH4076</strain>
    </source>
</reference>
<proteinExistence type="predicted"/>
<feature type="region of interest" description="Disordered" evidence="1">
    <location>
        <begin position="273"/>
        <end position="299"/>
    </location>
</feature>
<dbReference type="Pfam" id="PF01636">
    <property type="entry name" value="APH"/>
    <property type="match status" value="1"/>
</dbReference>
<name>A0A2B7ZV98_9EURO</name>
<evidence type="ECO:0000259" key="2">
    <source>
        <dbReference type="Pfam" id="PF01636"/>
    </source>
</evidence>
<evidence type="ECO:0000313" key="4">
    <source>
        <dbReference type="Proteomes" id="UP000226031"/>
    </source>
</evidence>
<evidence type="ECO:0000256" key="1">
    <source>
        <dbReference type="SAM" id="MobiDB-lite"/>
    </source>
</evidence>
<dbReference type="PANTHER" id="PTHR21310:SF39">
    <property type="entry name" value="AMINOGLYCOSIDE PHOSPHOTRANSFERASE DOMAIN-CONTAINING PROTEIN"/>
    <property type="match status" value="1"/>
</dbReference>